<evidence type="ECO:0000313" key="2">
    <source>
        <dbReference type="EMBL" id="MBU9765121.1"/>
    </source>
</evidence>
<dbReference type="RefSeq" id="WP_217158444.1">
    <property type="nucleotide sequence ID" value="NZ_VOMB01000017.1"/>
</dbReference>
<dbReference type="EMBL" id="VOMB01000017">
    <property type="protein sequence ID" value="MBU9765121.1"/>
    <property type="molecule type" value="Genomic_DNA"/>
</dbReference>
<gene>
    <name evidence="2" type="ORF">FR943_14875</name>
</gene>
<evidence type="ECO:0000313" key="3">
    <source>
        <dbReference type="Proteomes" id="UP000812982"/>
    </source>
</evidence>
<dbReference type="PANTHER" id="PTHR43563:SF1">
    <property type="entry name" value="AMINE OXIDASE [FLAVIN-CONTAINING] B"/>
    <property type="match status" value="1"/>
</dbReference>
<dbReference type="PANTHER" id="PTHR43563">
    <property type="entry name" value="AMINE OXIDASE"/>
    <property type="match status" value="1"/>
</dbReference>
<dbReference type="InterPro" id="IPR002937">
    <property type="entry name" value="Amino_oxidase"/>
</dbReference>
<feature type="domain" description="Amine oxidase" evidence="1">
    <location>
        <begin position="11"/>
        <end position="297"/>
    </location>
</feature>
<protein>
    <submittedName>
        <fullName evidence="2">FAD-dependent oxidoreductase</fullName>
    </submittedName>
</protein>
<proteinExistence type="predicted"/>
<name>A0ABS6KNH7_9MYCO</name>
<evidence type="ECO:0000259" key="1">
    <source>
        <dbReference type="Pfam" id="PF01593"/>
    </source>
</evidence>
<dbReference type="Proteomes" id="UP000812982">
    <property type="component" value="Unassembled WGS sequence"/>
</dbReference>
<organism evidence="2 3">
    <name type="scientific">[Mycobacterium] fortunisiensis</name>
    <dbReference type="NCBI Taxonomy" id="2600579"/>
    <lineage>
        <taxon>Bacteria</taxon>
        <taxon>Bacillati</taxon>
        <taxon>Actinomycetota</taxon>
        <taxon>Actinomycetes</taxon>
        <taxon>Mycobacteriales</taxon>
        <taxon>Mycobacteriaceae</taxon>
        <taxon>Mycolicibacterium</taxon>
    </lineage>
</organism>
<dbReference type="InterPro" id="IPR050703">
    <property type="entry name" value="Flavin_MAO"/>
</dbReference>
<reference evidence="2 3" key="1">
    <citation type="journal article" date="2021" name="Sci. Rep.">
        <title>Phenotypic and genomic hallmarks of a novel, potentially pathogenic rapidly growing Mycobacterium species related to the Mycobacterium fortuitum complex.</title>
        <authorList>
            <person name="Gharbi R."/>
            <person name="Khanna V."/>
            <person name="Frigui W."/>
            <person name="Mhenni B."/>
            <person name="Brosch R."/>
            <person name="Mardassi H."/>
        </authorList>
    </citation>
    <scope>NUCLEOTIDE SEQUENCE [LARGE SCALE GENOMIC DNA]</scope>
    <source>
        <strain evidence="2 3">TNTM28</strain>
    </source>
</reference>
<comment type="caution">
    <text evidence="2">The sequence shown here is derived from an EMBL/GenBank/DDBJ whole genome shotgun (WGS) entry which is preliminary data.</text>
</comment>
<accession>A0ABS6KNH7</accession>
<sequence>MTKVIVVGAGLAGLCAAVRLADAGCEVELLEARDEIGGRSRSRLVDGTVIELGGQFLSRPHRRMRKLVANAGLHLARTRLWSGTARLRRENAVDGRLASVGAFRDLRAFVRMTLGSNSLAAVRAAAGEDHGAGDQDARSVREWLDGIGLNGPLRPTTDTLIGEIFGGADPGEVSLLAFAELIGGEGNGFLFLLDGFGLTDFIVEGAGALCAHLADRLPPVLVDSAVVCVEHDADGVAVRTVRNEVFEGDQVVLAVPAPILDVIEFAPQLPAWIGNVNSALRFGQATKVAAVVHRRGMLRSTGFVGGSVVRWFGGSSGLVGGKRVVRIGRP</sequence>
<dbReference type="Pfam" id="PF01593">
    <property type="entry name" value="Amino_oxidase"/>
    <property type="match status" value="1"/>
</dbReference>
<keyword evidence="3" id="KW-1185">Reference proteome</keyword>